<dbReference type="InParanoid" id="W4K8N2"/>
<dbReference type="Proteomes" id="UP000030671">
    <property type="component" value="Unassembled WGS sequence"/>
</dbReference>
<gene>
    <name evidence="5" type="ORF">HETIRDRAFT_45002</name>
</gene>
<dbReference type="SUPFAM" id="SSF53474">
    <property type="entry name" value="alpha/beta-Hydrolases"/>
    <property type="match status" value="1"/>
</dbReference>
<evidence type="ECO:0000313" key="5">
    <source>
        <dbReference type="EMBL" id="ETW82192.1"/>
    </source>
</evidence>
<keyword evidence="6" id="KW-1185">Reference proteome</keyword>
<dbReference type="EC" id="3.1.1.-" evidence="3"/>
<dbReference type="OrthoDB" id="408631at2759"/>
<accession>W4K8N2</accession>
<dbReference type="PANTHER" id="PTHR11559">
    <property type="entry name" value="CARBOXYLESTERASE"/>
    <property type="match status" value="1"/>
</dbReference>
<dbReference type="InterPro" id="IPR029058">
    <property type="entry name" value="AB_hydrolase_fold"/>
</dbReference>
<dbReference type="HOGENOM" id="CLU_006586_10_6_1"/>
<dbReference type="PROSITE" id="PS00941">
    <property type="entry name" value="CARBOXYLESTERASE_B_2"/>
    <property type="match status" value="1"/>
</dbReference>
<evidence type="ECO:0000256" key="1">
    <source>
        <dbReference type="ARBA" id="ARBA00005964"/>
    </source>
</evidence>
<evidence type="ECO:0000313" key="6">
    <source>
        <dbReference type="Proteomes" id="UP000030671"/>
    </source>
</evidence>
<dbReference type="InterPro" id="IPR019826">
    <property type="entry name" value="Carboxylesterase_B_AS"/>
</dbReference>
<dbReference type="EMBL" id="KI925458">
    <property type="protein sequence ID" value="ETW82192.1"/>
    <property type="molecule type" value="Genomic_DNA"/>
</dbReference>
<dbReference type="RefSeq" id="XP_009545797.1">
    <property type="nucleotide sequence ID" value="XM_009547502.1"/>
</dbReference>
<dbReference type="GeneID" id="20676000"/>
<dbReference type="ESTHER" id="9homo-w4k8n2">
    <property type="family name" value="Fungal_carboxylesterase_lipase"/>
</dbReference>
<dbReference type="AlphaFoldDB" id="W4K8N2"/>
<dbReference type="InterPro" id="IPR019819">
    <property type="entry name" value="Carboxylesterase_B_CS"/>
</dbReference>
<dbReference type="InterPro" id="IPR002018">
    <property type="entry name" value="CarbesteraseB"/>
</dbReference>
<dbReference type="Pfam" id="PF00135">
    <property type="entry name" value="COesterase"/>
    <property type="match status" value="1"/>
</dbReference>
<dbReference type="Gene3D" id="3.40.50.1820">
    <property type="entry name" value="alpha/beta hydrolase"/>
    <property type="match status" value="1"/>
</dbReference>
<dbReference type="PROSITE" id="PS00122">
    <property type="entry name" value="CARBOXYLESTERASE_B_1"/>
    <property type="match status" value="1"/>
</dbReference>
<keyword evidence="2 3" id="KW-0378">Hydrolase</keyword>
<comment type="similarity">
    <text evidence="1 3">Belongs to the type-B carboxylesterase/lipase family.</text>
</comment>
<feature type="domain" description="Carboxylesterase type B" evidence="4">
    <location>
        <begin position="23"/>
        <end position="474"/>
    </location>
</feature>
<protein>
    <recommendedName>
        <fullName evidence="3">Carboxylic ester hydrolase</fullName>
        <ecNumber evidence="3">3.1.1.-</ecNumber>
    </recommendedName>
</protein>
<dbReference type="GO" id="GO:0016787">
    <property type="term" value="F:hydrolase activity"/>
    <property type="evidence" value="ECO:0007669"/>
    <property type="project" value="UniProtKB-KW"/>
</dbReference>
<name>W4K8N2_HETIT</name>
<sequence length="532" mass="58533">MIPFLSPAPTIRLDDATFSGFTSGKTEQFLGIPFAYPPTGDRRFRLPEPLLPYQGLQKATAFGPSCPQQPMVLPSWVNSALSKVLNSIVSTMYKAVTPESEDCLTINVVKPTNANPNSKLPVVVWFFGGGFEIGGTATYDGGGVVQRSIDLKQPIIFVSMNYRLTALGFLPGKEVKEAGVGNLGLQDQRLALRWVRKYIQQFGGDPDKVTIWGESAGAISVSLQMITNGGNSEGLFRGAIMQSGGPIPVGDITHGQNYYDDIVMRTGCERSKDTLQCLREVPFTTLKGAIDQSPNFFAYQGLVLAWLPRVDGVFLTAPPQHLVLQGSVANVPFISGNCDDEGSLFSISTINLTTTRDTHEYLKTYMLPSATDDQLDLMLRHYPDDPRQGCPFDTGLENAISPQFKRVAAIQGDVVFHGPRRFFLKNLANKQKAWAFVSKRAKDTPFVGSAHATDLLNSFGIGEMKDYVIRFTNNLDPNGQTGLGIPWPQYDLSKPKALIFQDSSFFPLKIADDNYREKPLEFAINMSLIHPI</sequence>
<evidence type="ECO:0000256" key="2">
    <source>
        <dbReference type="ARBA" id="ARBA00022801"/>
    </source>
</evidence>
<organism evidence="5 6">
    <name type="scientific">Heterobasidion irregulare (strain TC 32-1)</name>
    <dbReference type="NCBI Taxonomy" id="747525"/>
    <lineage>
        <taxon>Eukaryota</taxon>
        <taxon>Fungi</taxon>
        <taxon>Dikarya</taxon>
        <taxon>Basidiomycota</taxon>
        <taxon>Agaricomycotina</taxon>
        <taxon>Agaricomycetes</taxon>
        <taxon>Russulales</taxon>
        <taxon>Bondarzewiaceae</taxon>
        <taxon>Heterobasidion</taxon>
        <taxon>Heterobasidion annosum species complex</taxon>
    </lineage>
</organism>
<evidence type="ECO:0000259" key="4">
    <source>
        <dbReference type="Pfam" id="PF00135"/>
    </source>
</evidence>
<reference evidence="5 6" key="1">
    <citation type="journal article" date="2012" name="New Phytol.">
        <title>Insight into trade-off between wood decay and parasitism from the genome of a fungal forest pathogen.</title>
        <authorList>
            <person name="Olson A."/>
            <person name="Aerts A."/>
            <person name="Asiegbu F."/>
            <person name="Belbahri L."/>
            <person name="Bouzid O."/>
            <person name="Broberg A."/>
            <person name="Canback B."/>
            <person name="Coutinho P.M."/>
            <person name="Cullen D."/>
            <person name="Dalman K."/>
            <person name="Deflorio G."/>
            <person name="van Diepen L.T."/>
            <person name="Dunand C."/>
            <person name="Duplessis S."/>
            <person name="Durling M."/>
            <person name="Gonthier P."/>
            <person name="Grimwood J."/>
            <person name="Fossdal C.G."/>
            <person name="Hansson D."/>
            <person name="Henrissat B."/>
            <person name="Hietala A."/>
            <person name="Himmelstrand K."/>
            <person name="Hoffmeister D."/>
            <person name="Hogberg N."/>
            <person name="James T.Y."/>
            <person name="Karlsson M."/>
            <person name="Kohler A."/>
            <person name="Kues U."/>
            <person name="Lee Y.H."/>
            <person name="Lin Y.C."/>
            <person name="Lind M."/>
            <person name="Lindquist E."/>
            <person name="Lombard V."/>
            <person name="Lucas S."/>
            <person name="Lunden K."/>
            <person name="Morin E."/>
            <person name="Murat C."/>
            <person name="Park J."/>
            <person name="Raffaello T."/>
            <person name="Rouze P."/>
            <person name="Salamov A."/>
            <person name="Schmutz J."/>
            <person name="Solheim H."/>
            <person name="Stahlberg J."/>
            <person name="Velez H."/>
            <person name="de Vries R.P."/>
            <person name="Wiebenga A."/>
            <person name="Woodward S."/>
            <person name="Yakovlev I."/>
            <person name="Garbelotto M."/>
            <person name="Martin F."/>
            <person name="Grigoriev I.V."/>
            <person name="Stenlid J."/>
        </authorList>
    </citation>
    <scope>NUCLEOTIDE SEQUENCE [LARGE SCALE GENOMIC DNA]</scope>
    <source>
        <strain evidence="5 6">TC 32-1</strain>
    </source>
</reference>
<dbReference type="eggNOG" id="KOG4389">
    <property type="taxonomic scope" value="Eukaryota"/>
</dbReference>
<dbReference type="KEGG" id="hir:HETIRDRAFT_45002"/>
<dbReference type="InterPro" id="IPR050309">
    <property type="entry name" value="Type-B_Carboxylest/Lipase"/>
</dbReference>
<proteinExistence type="inferred from homology"/>
<evidence type="ECO:0000256" key="3">
    <source>
        <dbReference type="RuleBase" id="RU361235"/>
    </source>
</evidence>